<gene>
    <name evidence="1" type="ORF">AB6A40_002743</name>
</gene>
<evidence type="ECO:0000313" key="1">
    <source>
        <dbReference type="EMBL" id="MFH4976034.1"/>
    </source>
</evidence>
<accession>A0ABD6E7G4</accession>
<proteinExistence type="predicted"/>
<sequence>MNELEKPLFGIRISAKATSRMTEFYNPLSEALIQQEIILVASIVIAMALTKLFDLWSYTSRPKLERIKVDPKGYSSCELHLLHSRNALGGCMDGVLPRFEGITGVYTPEELFSQMNDVKETTANVDDQGRSADQLVITSVREYHDTSAIHVTDDVTGSRMDENPVGDRELAIAT</sequence>
<dbReference type="EMBL" id="JBGFUD010001267">
    <property type="protein sequence ID" value="MFH4976034.1"/>
    <property type="molecule type" value="Genomic_DNA"/>
</dbReference>
<name>A0ABD6E7G4_9BILA</name>
<evidence type="ECO:0000313" key="2">
    <source>
        <dbReference type="Proteomes" id="UP001608902"/>
    </source>
</evidence>
<dbReference type="AlphaFoldDB" id="A0ABD6E7G4"/>
<reference evidence="1 2" key="1">
    <citation type="submission" date="2024-08" db="EMBL/GenBank/DDBJ databases">
        <title>Gnathostoma spinigerum genome.</title>
        <authorList>
            <person name="Gonzalez-Bertolin B."/>
            <person name="Monzon S."/>
            <person name="Zaballos A."/>
            <person name="Jimenez P."/>
            <person name="Dekumyoy P."/>
            <person name="Varona S."/>
            <person name="Cuesta I."/>
            <person name="Sumanam S."/>
            <person name="Adisakwattana P."/>
            <person name="Gasser R.B."/>
            <person name="Hernandez-Gonzalez A."/>
            <person name="Young N.D."/>
            <person name="Perteguer M.J."/>
        </authorList>
    </citation>
    <scope>NUCLEOTIDE SEQUENCE [LARGE SCALE GENOMIC DNA]</scope>
    <source>
        <strain evidence="1">AL3</strain>
        <tissue evidence="1">Liver</tissue>
    </source>
</reference>
<dbReference type="Proteomes" id="UP001608902">
    <property type="component" value="Unassembled WGS sequence"/>
</dbReference>
<organism evidence="1 2">
    <name type="scientific">Gnathostoma spinigerum</name>
    <dbReference type="NCBI Taxonomy" id="75299"/>
    <lineage>
        <taxon>Eukaryota</taxon>
        <taxon>Metazoa</taxon>
        <taxon>Ecdysozoa</taxon>
        <taxon>Nematoda</taxon>
        <taxon>Chromadorea</taxon>
        <taxon>Rhabditida</taxon>
        <taxon>Spirurina</taxon>
        <taxon>Gnathostomatomorpha</taxon>
        <taxon>Gnathostomatoidea</taxon>
        <taxon>Gnathostomatidae</taxon>
        <taxon>Gnathostoma</taxon>
    </lineage>
</organism>
<protein>
    <submittedName>
        <fullName evidence="1">Uncharacterized protein</fullName>
    </submittedName>
</protein>
<keyword evidence="2" id="KW-1185">Reference proteome</keyword>
<comment type="caution">
    <text evidence="1">The sequence shown here is derived from an EMBL/GenBank/DDBJ whole genome shotgun (WGS) entry which is preliminary data.</text>
</comment>